<dbReference type="Pfam" id="PF09917">
    <property type="entry name" value="DUF2147"/>
    <property type="match status" value="1"/>
</dbReference>
<comment type="caution">
    <text evidence="3">The sequence shown here is derived from an EMBL/GenBank/DDBJ whole genome shotgun (WGS) entry which is preliminary data.</text>
</comment>
<feature type="non-terminal residue" evidence="3">
    <location>
        <position position="1"/>
    </location>
</feature>
<organism evidence="3 4">
    <name type="scientific">Staphylococcus pasteuri_A</name>
    <dbReference type="NCBI Taxonomy" id="3062664"/>
    <lineage>
        <taxon>Bacteria</taxon>
        <taxon>Bacillati</taxon>
        <taxon>Bacillota</taxon>
        <taxon>Bacilli</taxon>
        <taxon>Bacillales</taxon>
        <taxon>Staphylococcaceae</taxon>
        <taxon>Staphylococcus</taxon>
    </lineage>
</organism>
<evidence type="ECO:0000313" key="4">
    <source>
        <dbReference type="Proteomes" id="UP001170310"/>
    </source>
</evidence>
<protein>
    <submittedName>
        <fullName evidence="3">DUF2147 domain-containing protein</fullName>
    </submittedName>
</protein>
<evidence type="ECO:0000313" key="3">
    <source>
        <dbReference type="EMBL" id="MDO6575727.1"/>
    </source>
</evidence>
<reference evidence="3" key="1">
    <citation type="submission" date="2023-07" db="EMBL/GenBank/DDBJ databases">
        <title>Genome content predicts the carbon catabolic preferences of heterotrophic bacteria.</title>
        <authorList>
            <person name="Gralka M."/>
        </authorList>
    </citation>
    <scope>NUCLEOTIDE SEQUENCE</scope>
    <source>
        <strain evidence="3">E2R20</strain>
    </source>
</reference>
<dbReference type="Proteomes" id="UP001170310">
    <property type="component" value="Unassembled WGS sequence"/>
</dbReference>
<feature type="domain" description="DUF2147" evidence="2">
    <location>
        <begin position="11"/>
        <end position="76"/>
    </location>
</feature>
<feature type="compositionally biased region" description="Polar residues" evidence="1">
    <location>
        <begin position="1"/>
        <end position="17"/>
    </location>
</feature>
<evidence type="ECO:0000259" key="2">
    <source>
        <dbReference type="Pfam" id="PF09917"/>
    </source>
</evidence>
<dbReference type="PANTHER" id="PTHR36919">
    <property type="entry name" value="BLR1215 PROTEIN"/>
    <property type="match status" value="1"/>
</dbReference>
<sequence length="76" mass="8166">VISRTFNNSGEYNSPNKGKQLVRGMEPKGGGKYTGNVWRPSNNKVYVGKMQISGSSLKLSGCVAGGLLCSSQVWTR</sequence>
<gene>
    <name evidence="3" type="ORF">Q4528_16605</name>
</gene>
<name>A0AAW7YXR7_9STAP</name>
<dbReference type="AlphaFoldDB" id="A0AAW7YXR7"/>
<dbReference type="InterPro" id="IPR019223">
    <property type="entry name" value="DUF2147"/>
</dbReference>
<accession>A0AAW7YXR7</accession>
<dbReference type="EMBL" id="JAUOQO010001137">
    <property type="protein sequence ID" value="MDO6575727.1"/>
    <property type="molecule type" value="Genomic_DNA"/>
</dbReference>
<proteinExistence type="predicted"/>
<feature type="region of interest" description="Disordered" evidence="1">
    <location>
        <begin position="1"/>
        <end position="36"/>
    </location>
</feature>
<dbReference type="Gene3D" id="2.40.128.520">
    <property type="match status" value="1"/>
</dbReference>
<evidence type="ECO:0000256" key="1">
    <source>
        <dbReference type="SAM" id="MobiDB-lite"/>
    </source>
</evidence>
<dbReference type="PANTHER" id="PTHR36919:SF2">
    <property type="entry name" value="BLL6627 PROTEIN"/>
    <property type="match status" value="1"/>
</dbReference>
<dbReference type="RefSeq" id="WP_303522926.1">
    <property type="nucleotide sequence ID" value="NZ_JAUOQO010001137.1"/>
</dbReference>
<feature type="non-terminal residue" evidence="3">
    <location>
        <position position="76"/>
    </location>
</feature>
<keyword evidence="4" id="KW-1185">Reference proteome</keyword>